<keyword evidence="2" id="KW-0520">NAD</keyword>
<feature type="domain" description="UDP-glucose/GDP-mannose dehydrogenase C-terminal" evidence="4">
    <location>
        <begin position="321"/>
        <end position="415"/>
    </location>
</feature>
<dbReference type="Gene3D" id="3.40.50.720">
    <property type="entry name" value="NAD(P)-binding Rossmann-like Domain"/>
    <property type="match status" value="2"/>
</dbReference>
<dbReference type="SUPFAM" id="SSF48179">
    <property type="entry name" value="6-phosphogluconate dehydrogenase C-terminal domain-like"/>
    <property type="match status" value="1"/>
</dbReference>
<dbReference type="Pfam" id="PF03720">
    <property type="entry name" value="UDPG_MGDP_dh_C"/>
    <property type="match status" value="1"/>
</dbReference>
<dbReference type="SUPFAM" id="SSF51735">
    <property type="entry name" value="NAD(P)-binding Rossmann-fold domains"/>
    <property type="match status" value="1"/>
</dbReference>
<evidence type="ECO:0000259" key="4">
    <source>
        <dbReference type="SMART" id="SM00984"/>
    </source>
</evidence>
<dbReference type="NCBIfam" id="TIGR03026">
    <property type="entry name" value="NDP-sugDHase"/>
    <property type="match status" value="1"/>
</dbReference>
<organism evidence="5 6">
    <name type="scientific">Parafrankia soli</name>
    <dbReference type="NCBI Taxonomy" id="2599596"/>
    <lineage>
        <taxon>Bacteria</taxon>
        <taxon>Bacillati</taxon>
        <taxon>Actinomycetota</taxon>
        <taxon>Actinomycetes</taxon>
        <taxon>Frankiales</taxon>
        <taxon>Frankiaceae</taxon>
        <taxon>Parafrankia</taxon>
    </lineage>
</organism>
<reference evidence="6" key="1">
    <citation type="submission" date="2016-07" db="EMBL/GenBank/DDBJ databases">
        <title>Frankia sp. NRRL B-16219 Genome sequencing.</title>
        <authorList>
            <person name="Ghodhbane-Gtari F."/>
            <person name="Swanson E."/>
            <person name="Gueddou A."/>
            <person name="Louati M."/>
            <person name="Nouioui I."/>
            <person name="Hezbri K."/>
            <person name="Abebe-Akele F."/>
            <person name="Simpson S."/>
            <person name="Morris K."/>
            <person name="Thomas K."/>
            <person name="Gtari M."/>
            <person name="Tisa L.S."/>
        </authorList>
    </citation>
    <scope>NUCLEOTIDE SEQUENCE [LARGE SCALE GENOMIC DNA]</scope>
    <source>
        <strain evidence="6">NRRL B-16219</strain>
    </source>
</reference>
<dbReference type="InterPro" id="IPR008927">
    <property type="entry name" value="6-PGluconate_DH-like_C_sf"/>
</dbReference>
<name>A0A1S1PG70_9ACTN</name>
<dbReference type="GO" id="GO:0016628">
    <property type="term" value="F:oxidoreductase activity, acting on the CH-CH group of donors, NAD or NADP as acceptor"/>
    <property type="evidence" value="ECO:0007669"/>
    <property type="project" value="InterPro"/>
</dbReference>
<evidence type="ECO:0000313" key="5">
    <source>
        <dbReference type="EMBL" id="OHV20139.1"/>
    </source>
</evidence>
<comment type="similarity">
    <text evidence="3">Belongs to the UDP-glucose/GDP-mannose dehydrogenase family.</text>
</comment>
<keyword evidence="6" id="KW-1185">Reference proteome</keyword>
<dbReference type="EMBL" id="MAXA01000271">
    <property type="protein sequence ID" value="OHV20139.1"/>
    <property type="molecule type" value="Genomic_DNA"/>
</dbReference>
<dbReference type="Pfam" id="PF00984">
    <property type="entry name" value="UDPG_MGDP_dh"/>
    <property type="match status" value="1"/>
</dbReference>
<dbReference type="AlphaFoldDB" id="A0A1S1PG70"/>
<dbReference type="InterPro" id="IPR036291">
    <property type="entry name" value="NAD(P)-bd_dom_sf"/>
</dbReference>
<dbReference type="InterPro" id="IPR028359">
    <property type="entry name" value="UDP_ManNAc/GlcNAc_DH"/>
</dbReference>
<sequence length="470" mass="49821">MTSSGKLVVVGQGYVGLPVAMRAVEAGWRVVGVDVDAGRVKRLAAGESYVEDVSRDRLAAALDSGRYEPTADFAAAAGFDVAVVTVPTPLREGAPDLGYVVEAARSLAPLVTPGATVVLESTTYPGTTEELFGPLLEEGSGLTAGDDFRLGYSPERIDPGNPTWRLENTPKVVSGVNDASLEAVRAFYDSLVDRTVSVASTRTAELTKLLENTFRHVNIALVNELAMFAHELGVDVWEAIDAASTKPFGFMPFRPGPGAGGHCLPIDPSYLSWRVRRRLGRSFRFVELANDINDHMPDHVVRRVIDMLNRRGRSVSGSRILLLGLAYKRNTGDSRESPAARVAALLADLGAGVLAADPHIDPAQAPGRVALVDADAAQIAAADLVVVLVDHDAFCRDLVMRHATAVLDTRRWLPAVSTGAAGAPVDHTQTGMLSGPARASVVDVPAADLPVGAVVPAPRSEPRRVLIESL</sequence>
<dbReference type="InterPro" id="IPR014027">
    <property type="entry name" value="UDP-Glc/GDP-Man_DH_C"/>
</dbReference>
<dbReference type="InterPro" id="IPR001732">
    <property type="entry name" value="UDP-Glc/GDP-Man_DH_N"/>
</dbReference>
<keyword evidence="1" id="KW-0560">Oxidoreductase</keyword>
<dbReference type="PANTHER" id="PTHR43491:SF1">
    <property type="entry name" value="UDP-N-ACETYL-D-MANNOSAMINE DEHYDROGENASE"/>
    <property type="match status" value="1"/>
</dbReference>
<dbReference type="GO" id="GO:0000271">
    <property type="term" value="P:polysaccharide biosynthetic process"/>
    <property type="evidence" value="ECO:0007669"/>
    <property type="project" value="InterPro"/>
</dbReference>
<dbReference type="InterPro" id="IPR014026">
    <property type="entry name" value="UDP-Glc/GDP-Man_DH_dimer"/>
</dbReference>
<evidence type="ECO:0000256" key="2">
    <source>
        <dbReference type="ARBA" id="ARBA00023027"/>
    </source>
</evidence>
<dbReference type="SMART" id="SM00984">
    <property type="entry name" value="UDPG_MGDP_dh_C"/>
    <property type="match status" value="1"/>
</dbReference>
<dbReference type="Proteomes" id="UP000179769">
    <property type="component" value="Unassembled WGS sequence"/>
</dbReference>
<dbReference type="OrthoDB" id="5193947at2"/>
<proteinExistence type="inferred from homology"/>
<accession>A0A1S1PG70</accession>
<evidence type="ECO:0000256" key="1">
    <source>
        <dbReference type="ARBA" id="ARBA00023002"/>
    </source>
</evidence>
<dbReference type="InterPro" id="IPR017476">
    <property type="entry name" value="UDP-Glc/GDP-Man"/>
</dbReference>
<protein>
    <submittedName>
        <fullName evidence="5">UDP-N-acetyl-D-glucosamine dehydrogenase</fullName>
    </submittedName>
</protein>
<dbReference type="RefSeq" id="WP_071066959.1">
    <property type="nucleotide sequence ID" value="NZ_MAXA01000271.1"/>
</dbReference>
<dbReference type="PIRSF" id="PIRSF000124">
    <property type="entry name" value="UDPglc_GDPman_dh"/>
    <property type="match status" value="1"/>
</dbReference>
<dbReference type="GO" id="GO:0051287">
    <property type="term" value="F:NAD binding"/>
    <property type="evidence" value="ECO:0007669"/>
    <property type="project" value="InterPro"/>
</dbReference>
<dbReference type="GO" id="GO:0016616">
    <property type="term" value="F:oxidoreductase activity, acting on the CH-OH group of donors, NAD or NADP as acceptor"/>
    <property type="evidence" value="ECO:0007669"/>
    <property type="project" value="InterPro"/>
</dbReference>
<dbReference type="PANTHER" id="PTHR43491">
    <property type="entry name" value="UDP-N-ACETYL-D-MANNOSAMINE DEHYDROGENASE"/>
    <property type="match status" value="1"/>
</dbReference>
<dbReference type="Pfam" id="PF03721">
    <property type="entry name" value="UDPG_MGDP_dh_N"/>
    <property type="match status" value="1"/>
</dbReference>
<evidence type="ECO:0000256" key="3">
    <source>
        <dbReference type="PIRNR" id="PIRNR000124"/>
    </source>
</evidence>
<dbReference type="SUPFAM" id="SSF52413">
    <property type="entry name" value="UDP-glucose/GDP-mannose dehydrogenase C-terminal domain"/>
    <property type="match status" value="1"/>
</dbReference>
<dbReference type="PIRSF" id="PIRSF500136">
    <property type="entry name" value="UDP_ManNAc_DH"/>
    <property type="match status" value="1"/>
</dbReference>
<evidence type="ECO:0000313" key="6">
    <source>
        <dbReference type="Proteomes" id="UP000179769"/>
    </source>
</evidence>
<gene>
    <name evidence="5" type="ORF">BBK14_28465</name>
</gene>
<comment type="caution">
    <text evidence="5">The sequence shown here is derived from an EMBL/GenBank/DDBJ whole genome shotgun (WGS) entry which is preliminary data.</text>
</comment>
<dbReference type="InterPro" id="IPR036220">
    <property type="entry name" value="UDP-Glc/GDP-Man_DH_C_sf"/>
</dbReference>